<evidence type="ECO:0000313" key="2">
    <source>
        <dbReference type="EMBL" id="KAK8034839.1"/>
    </source>
</evidence>
<organism evidence="2 3">
    <name type="scientific">Apiospora rasikravindrae</name>
    <dbReference type="NCBI Taxonomy" id="990691"/>
    <lineage>
        <taxon>Eukaryota</taxon>
        <taxon>Fungi</taxon>
        <taxon>Dikarya</taxon>
        <taxon>Ascomycota</taxon>
        <taxon>Pezizomycotina</taxon>
        <taxon>Sordariomycetes</taxon>
        <taxon>Xylariomycetidae</taxon>
        <taxon>Amphisphaeriales</taxon>
        <taxon>Apiosporaceae</taxon>
        <taxon>Apiospora</taxon>
    </lineage>
</organism>
<feature type="compositionally biased region" description="Polar residues" evidence="1">
    <location>
        <begin position="35"/>
        <end position="48"/>
    </location>
</feature>
<feature type="region of interest" description="Disordered" evidence="1">
    <location>
        <begin position="1"/>
        <end position="85"/>
    </location>
</feature>
<proteinExistence type="predicted"/>
<dbReference type="Proteomes" id="UP001444661">
    <property type="component" value="Unassembled WGS sequence"/>
</dbReference>
<comment type="caution">
    <text evidence="2">The sequence shown here is derived from an EMBL/GenBank/DDBJ whole genome shotgun (WGS) entry which is preliminary data.</text>
</comment>
<protein>
    <submittedName>
        <fullName evidence="2">Uncharacterized protein</fullName>
    </submittedName>
</protein>
<accession>A0ABR1SKP3</accession>
<evidence type="ECO:0000256" key="1">
    <source>
        <dbReference type="SAM" id="MobiDB-lite"/>
    </source>
</evidence>
<feature type="compositionally biased region" description="Basic and acidic residues" evidence="1">
    <location>
        <begin position="52"/>
        <end position="63"/>
    </location>
</feature>
<sequence length="85" mass="9023">MSTDDDNLRKANDGAAATTDAKMEDSSSTQKRKASSPSPSEVTTFQSPKRTRRDDPDAADRGSRRGSTATRSPTIPGRSRPPTAG</sequence>
<feature type="compositionally biased region" description="Basic and acidic residues" evidence="1">
    <location>
        <begin position="1"/>
        <end position="12"/>
    </location>
</feature>
<keyword evidence="3" id="KW-1185">Reference proteome</keyword>
<name>A0ABR1SKP3_9PEZI</name>
<dbReference type="EMBL" id="JAQQWK010000009">
    <property type="protein sequence ID" value="KAK8034839.1"/>
    <property type="molecule type" value="Genomic_DNA"/>
</dbReference>
<reference evidence="2 3" key="1">
    <citation type="submission" date="2023-01" db="EMBL/GenBank/DDBJ databases">
        <title>Analysis of 21 Apiospora genomes using comparative genomics revels a genus with tremendous synthesis potential of carbohydrate active enzymes and secondary metabolites.</title>
        <authorList>
            <person name="Sorensen T."/>
        </authorList>
    </citation>
    <scope>NUCLEOTIDE SEQUENCE [LARGE SCALE GENOMIC DNA]</scope>
    <source>
        <strain evidence="2 3">CBS 33761</strain>
    </source>
</reference>
<evidence type="ECO:0000313" key="3">
    <source>
        <dbReference type="Proteomes" id="UP001444661"/>
    </source>
</evidence>
<gene>
    <name evidence="2" type="ORF">PG993_009834</name>
</gene>